<dbReference type="GO" id="GO:0043023">
    <property type="term" value="F:ribosomal large subunit binding"/>
    <property type="evidence" value="ECO:0007669"/>
    <property type="project" value="TreeGrafter"/>
</dbReference>
<dbReference type="GO" id="GO:0072344">
    <property type="term" value="P:rescue of stalled ribosome"/>
    <property type="evidence" value="ECO:0007669"/>
    <property type="project" value="UniProtKB-UniRule"/>
</dbReference>
<dbReference type="PANTHER" id="PTHR12389:SF0">
    <property type="entry name" value="E3 UBIQUITIN-PROTEIN LIGASE LISTERIN"/>
    <property type="match status" value="1"/>
</dbReference>
<dbReference type="InterPro" id="IPR054477">
    <property type="entry name" value="LTN1_E3_ligase_6th"/>
</dbReference>
<evidence type="ECO:0000259" key="3">
    <source>
        <dbReference type="Pfam" id="PF23009"/>
    </source>
</evidence>
<evidence type="ECO:0000256" key="1">
    <source>
        <dbReference type="RuleBase" id="RU367090"/>
    </source>
</evidence>
<dbReference type="UniPathway" id="UPA00143"/>
<dbReference type="WBParaSite" id="ASIM_0001269501-mRNA-1">
    <property type="protein sequence ID" value="ASIM_0001269501-mRNA-1"/>
    <property type="gene ID" value="ASIM_0001269501"/>
</dbReference>
<keyword evidence="1" id="KW-0862">Zinc</keyword>
<dbReference type="AlphaFoldDB" id="A0A0M3JWM4"/>
<sequence>LSRCELQCCASDATNSLVLLTCFVCEARTSFENSLFIFQGTEKEGNNEMNALNCALLRVLRCSCVALDVMESGLRDFLLCALITALEKTPDSVRNLYQTKIKFQSCKLESKRDEYSQLFVIFASLTKQLFIECVRIAESTVDDTNFSVFRQVNRFLDISSNLFQEWDEFYRKPAEAILIEWFVSLCDRETSSMHPALLRVLSSSMHFCKETTFLTVELPSRFDVELDCKKLVATYMLCLFLITVDMTLLENKSSVEDEKGAGKVEVLDEEEVDADERSETPDEKKVLPVAILRLINDDINYSSEAANKVGIAPLLLAWDALVETMARFKVSDRKEYCDSSNMLCIIEIVVAKIFDILPDSIPNIDEILLDHSLFRMEQSSHLEFSLVSQYAIGLFYRTLTTLPALVRQLYTSLPRSFSSVLANYTSRYLSPIIWRSERLLISQQKLPPSLQCYSLLFEVRVRSRAWEISAEYDMVDAKMALLISIPQDYPLSMPSFEYENAISNRELKNKWLLQLMLYFSSHNGSIMDGVLMWAGLVARHLDGVEDCMICMMTVHAKSLKLPRLKCGQCKKRFHVDCLVSFLFITADCSLCTIS</sequence>
<dbReference type="Pfam" id="PF22999">
    <property type="entry name" value="LTN1_E3_ligase_6th"/>
    <property type="match status" value="1"/>
</dbReference>
<comment type="pathway">
    <text evidence="1">Protein modification; protein ubiquitination.</text>
</comment>
<dbReference type="Pfam" id="PF23009">
    <property type="entry name" value="UBC_like"/>
    <property type="match status" value="1"/>
</dbReference>
<dbReference type="EC" id="2.3.2.27" evidence="1"/>
<keyword evidence="1" id="KW-0863">Zinc-finger</keyword>
<dbReference type="GO" id="GO:0008270">
    <property type="term" value="F:zinc ion binding"/>
    <property type="evidence" value="ECO:0007669"/>
    <property type="project" value="UniProtKB-KW"/>
</dbReference>
<comment type="function">
    <text evidence="1">E3 ubiquitin-protein ligase. Component of the ribosome quality control complex (RQC), a ribosome-associated complex that mediates ubiquitination and extraction of incompletely synthesized nascent chains for proteasomal degradation.</text>
</comment>
<protein>
    <recommendedName>
        <fullName evidence="1">E3 ubiquitin-protein ligase listerin</fullName>
        <ecNumber evidence="1">2.3.2.27</ecNumber>
    </recommendedName>
    <alternativeName>
        <fullName evidence="1">RING-type E3 ubiquitin transferase listerin</fullName>
    </alternativeName>
</protein>
<evidence type="ECO:0000313" key="5">
    <source>
        <dbReference type="WBParaSite" id="ASIM_0001269501-mRNA-1"/>
    </source>
</evidence>
<dbReference type="InterPro" id="IPR039795">
    <property type="entry name" value="LTN1/Rkr1"/>
</dbReference>
<proteinExistence type="inferred from homology"/>
<comment type="subunit">
    <text evidence="1">Component of the ribosome quality control complex (RQC).</text>
</comment>
<feature type="domain" description="E3 ubiquitin-protein ligase listerin ubiquitin conjugating" evidence="3">
    <location>
        <begin position="458"/>
        <end position="539"/>
    </location>
</feature>
<dbReference type="PANTHER" id="PTHR12389">
    <property type="entry name" value="ZINC FINGER PROTEIN 294"/>
    <property type="match status" value="1"/>
</dbReference>
<accession>A0A0M3JWM4</accession>
<comment type="catalytic activity">
    <reaction evidence="1">
        <text>S-ubiquitinyl-[E2 ubiquitin-conjugating enzyme]-L-cysteine + [acceptor protein]-L-lysine = [E2 ubiquitin-conjugating enzyme]-L-cysteine + N(6)-ubiquitinyl-[acceptor protein]-L-lysine.</text>
        <dbReference type="EC" id="2.3.2.27"/>
    </reaction>
</comment>
<organism evidence="5">
    <name type="scientific">Anisakis simplex</name>
    <name type="common">Herring worm</name>
    <dbReference type="NCBI Taxonomy" id="6269"/>
    <lineage>
        <taxon>Eukaryota</taxon>
        <taxon>Metazoa</taxon>
        <taxon>Ecdysozoa</taxon>
        <taxon>Nematoda</taxon>
        <taxon>Chromadorea</taxon>
        <taxon>Rhabditida</taxon>
        <taxon>Spirurina</taxon>
        <taxon>Ascaridomorpha</taxon>
        <taxon>Ascaridoidea</taxon>
        <taxon>Anisakidae</taxon>
        <taxon>Anisakis</taxon>
        <taxon>Anisakis simplex complex</taxon>
    </lineage>
</organism>
<dbReference type="InterPro" id="IPR054478">
    <property type="entry name" value="LTN1_UBC"/>
</dbReference>
<dbReference type="GO" id="GO:1990116">
    <property type="term" value="P:ribosome-associated ubiquitin-dependent protein catabolic process"/>
    <property type="evidence" value="ECO:0007669"/>
    <property type="project" value="UniProtKB-UniRule"/>
</dbReference>
<evidence type="ECO:0000259" key="2">
    <source>
        <dbReference type="Pfam" id="PF22999"/>
    </source>
</evidence>
<evidence type="ECO:0000259" key="4">
    <source>
        <dbReference type="Pfam" id="PF24618"/>
    </source>
</evidence>
<feature type="domain" description="E3 ubiquitin-protein ligase listerin HEAT repeat region" evidence="2">
    <location>
        <begin position="277"/>
        <end position="437"/>
    </location>
</feature>
<dbReference type="Pfam" id="PF24618">
    <property type="entry name" value="LTN1_E3_ligase_5th"/>
    <property type="match status" value="1"/>
</dbReference>
<dbReference type="GO" id="GO:1990112">
    <property type="term" value="C:RQC complex"/>
    <property type="evidence" value="ECO:0007669"/>
    <property type="project" value="UniProtKB-UniRule"/>
</dbReference>
<keyword evidence="1" id="KW-0808">Transferase</keyword>
<dbReference type="GO" id="GO:0061630">
    <property type="term" value="F:ubiquitin protein ligase activity"/>
    <property type="evidence" value="ECO:0007669"/>
    <property type="project" value="UniProtKB-UniRule"/>
</dbReference>
<dbReference type="InterPro" id="IPR056241">
    <property type="entry name" value="LTN1_HEAT_5th"/>
</dbReference>
<keyword evidence="1" id="KW-0479">Metal-binding</keyword>
<reference evidence="5" key="1">
    <citation type="submission" date="2017-02" db="UniProtKB">
        <authorList>
            <consortium name="WormBaseParasite"/>
        </authorList>
    </citation>
    <scope>IDENTIFICATION</scope>
</reference>
<comment type="similarity">
    <text evidence="1">Belongs to the LTN1 family.</text>
</comment>
<keyword evidence="1" id="KW-0833">Ubl conjugation pathway</keyword>
<feature type="domain" description="E3 ubiquitin-protein ligase listerin HEAT-repeats region" evidence="4">
    <location>
        <begin position="2"/>
        <end position="206"/>
    </location>
</feature>
<dbReference type="GO" id="GO:0005829">
    <property type="term" value="C:cytosol"/>
    <property type="evidence" value="ECO:0007669"/>
    <property type="project" value="UniProtKB-UniRule"/>
</dbReference>
<name>A0A0M3JWM4_ANISI</name>
<dbReference type="GO" id="GO:0016567">
    <property type="term" value="P:protein ubiquitination"/>
    <property type="evidence" value="ECO:0007669"/>
    <property type="project" value="UniProtKB-UniPathway"/>
</dbReference>